<dbReference type="GO" id="GO:0022625">
    <property type="term" value="C:cytosolic large ribosomal subunit"/>
    <property type="evidence" value="ECO:0007669"/>
    <property type="project" value="TreeGrafter"/>
</dbReference>
<evidence type="ECO:0000256" key="5">
    <source>
        <dbReference type="ARBA" id="ARBA00022980"/>
    </source>
</evidence>
<keyword evidence="5" id="KW-0689">Ribosomal protein</keyword>
<dbReference type="InterPro" id="IPR002674">
    <property type="entry name" value="Ribosomal_eL43"/>
</dbReference>
<evidence type="ECO:0000256" key="3">
    <source>
        <dbReference type="ARBA" id="ARBA00022771"/>
    </source>
</evidence>
<keyword evidence="8" id="KW-1185">Reference proteome</keyword>
<organism evidence="7 8">
    <name type="scientific">Nyctereutes procyonoides</name>
    <name type="common">Raccoon dog</name>
    <name type="synonym">Canis procyonoides</name>
    <dbReference type="NCBI Taxonomy" id="34880"/>
    <lineage>
        <taxon>Eukaryota</taxon>
        <taxon>Metazoa</taxon>
        <taxon>Chordata</taxon>
        <taxon>Craniata</taxon>
        <taxon>Vertebrata</taxon>
        <taxon>Euteleostomi</taxon>
        <taxon>Mammalia</taxon>
        <taxon>Eutheria</taxon>
        <taxon>Laurasiatheria</taxon>
        <taxon>Carnivora</taxon>
        <taxon>Caniformia</taxon>
        <taxon>Canidae</taxon>
        <taxon>Nyctereutes</taxon>
    </lineage>
</organism>
<sequence>MQVFLSSQDSDLVYSDIAEHSKVRIVSKYRTPYDAFLRKMLKKIEVSQHVKYTCSSCDKTKMKRQAVGVWYCGSCVKTVASGAQNYKHNFCCHSKVCHQKMKDLKEH</sequence>
<dbReference type="Proteomes" id="UP000645828">
    <property type="component" value="Unassembled WGS sequence"/>
</dbReference>
<dbReference type="PANTHER" id="PTHR48188">
    <property type="entry name" value="60S RIBOSOMAL PROTEIN L43"/>
    <property type="match status" value="1"/>
</dbReference>
<proteinExistence type="inferred from homology"/>
<gene>
    <name evidence="7" type="ORF">NYPRO_LOCUS13712</name>
</gene>
<evidence type="ECO:0000313" key="8">
    <source>
        <dbReference type="Proteomes" id="UP000645828"/>
    </source>
</evidence>
<dbReference type="Gene3D" id="2.20.25.30">
    <property type="match status" value="1"/>
</dbReference>
<dbReference type="InterPro" id="IPR011331">
    <property type="entry name" value="Ribosomal_eL37/eL43"/>
</dbReference>
<keyword evidence="3" id="KW-0863">Zinc-finger</keyword>
<keyword evidence="6" id="KW-0687">Ribonucleoprotein</keyword>
<dbReference type="EMBL" id="CAJHUB010000750">
    <property type="protein sequence ID" value="CAD7680920.1"/>
    <property type="molecule type" value="Genomic_DNA"/>
</dbReference>
<reference evidence="7" key="1">
    <citation type="submission" date="2020-12" db="EMBL/GenBank/DDBJ databases">
        <authorList>
            <consortium name="Molecular Ecology Group"/>
        </authorList>
    </citation>
    <scope>NUCLEOTIDE SEQUENCE</scope>
    <source>
        <strain evidence="7">TBG_1078</strain>
    </source>
</reference>
<evidence type="ECO:0000256" key="2">
    <source>
        <dbReference type="ARBA" id="ARBA00022723"/>
    </source>
</evidence>
<evidence type="ECO:0000256" key="4">
    <source>
        <dbReference type="ARBA" id="ARBA00022833"/>
    </source>
</evidence>
<dbReference type="GO" id="GO:0006412">
    <property type="term" value="P:translation"/>
    <property type="evidence" value="ECO:0007669"/>
    <property type="project" value="InterPro"/>
</dbReference>
<keyword evidence="2" id="KW-0479">Metal-binding</keyword>
<accession>A0A811YWU2</accession>
<evidence type="ECO:0000256" key="6">
    <source>
        <dbReference type="ARBA" id="ARBA00023274"/>
    </source>
</evidence>
<comment type="similarity">
    <text evidence="1">Belongs to the eukaryotic ribosomal protein eL43 family.</text>
</comment>
<comment type="caution">
    <text evidence="7">The sequence shown here is derived from an EMBL/GenBank/DDBJ whole genome shotgun (WGS) entry which is preliminary data.</text>
</comment>
<dbReference type="GO" id="GO:0003735">
    <property type="term" value="F:structural constituent of ribosome"/>
    <property type="evidence" value="ECO:0007669"/>
    <property type="project" value="InterPro"/>
</dbReference>
<dbReference type="GO" id="GO:0070180">
    <property type="term" value="F:large ribosomal subunit rRNA binding"/>
    <property type="evidence" value="ECO:0007669"/>
    <property type="project" value="TreeGrafter"/>
</dbReference>
<protein>
    <submittedName>
        <fullName evidence="7">(raccoon dog) hypothetical protein</fullName>
    </submittedName>
</protein>
<dbReference type="Pfam" id="PF01780">
    <property type="entry name" value="Ribosomal_L37ae"/>
    <property type="match status" value="1"/>
</dbReference>
<name>A0A811YWU2_NYCPR</name>
<evidence type="ECO:0000313" key="7">
    <source>
        <dbReference type="EMBL" id="CAD7680920.1"/>
    </source>
</evidence>
<dbReference type="InterPro" id="IPR011332">
    <property type="entry name" value="Ribosomal_zn-bd"/>
</dbReference>
<dbReference type="SUPFAM" id="SSF57829">
    <property type="entry name" value="Zn-binding ribosomal proteins"/>
    <property type="match status" value="1"/>
</dbReference>
<evidence type="ECO:0000256" key="1">
    <source>
        <dbReference type="ARBA" id="ARBA00008672"/>
    </source>
</evidence>
<dbReference type="PANTHER" id="PTHR48188:SF3">
    <property type="entry name" value="60S RIBOSOMAL PROTEIN L37A-RELATED"/>
    <property type="match status" value="1"/>
</dbReference>
<dbReference type="AlphaFoldDB" id="A0A811YWU2"/>
<keyword evidence="4" id="KW-0862">Zinc</keyword>
<dbReference type="GO" id="GO:0008270">
    <property type="term" value="F:zinc ion binding"/>
    <property type="evidence" value="ECO:0007669"/>
    <property type="project" value="UniProtKB-KW"/>
</dbReference>